<comment type="caution">
    <text evidence="2">The sequence shown here is derived from an EMBL/GenBank/DDBJ whole genome shotgun (WGS) entry which is preliminary data.</text>
</comment>
<reference evidence="2" key="1">
    <citation type="journal article" date="2023" name="Mol. Phylogenet. Evol.">
        <title>Genome-scale phylogeny and comparative genomics of the fungal order Sordariales.</title>
        <authorList>
            <person name="Hensen N."/>
            <person name="Bonometti L."/>
            <person name="Westerberg I."/>
            <person name="Brannstrom I.O."/>
            <person name="Guillou S."/>
            <person name="Cros-Aarteil S."/>
            <person name="Calhoun S."/>
            <person name="Haridas S."/>
            <person name="Kuo A."/>
            <person name="Mondo S."/>
            <person name="Pangilinan J."/>
            <person name="Riley R."/>
            <person name="LaButti K."/>
            <person name="Andreopoulos B."/>
            <person name="Lipzen A."/>
            <person name="Chen C."/>
            <person name="Yan M."/>
            <person name="Daum C."/>
            <person name="Ng V."/>
            <person name="Clum A."/>
            <person name="Steindorff A."/>
            <person name="Ohm R.A."/>
            <person name="Martin F."/>
            <person name="Silar P."/>
            <person name="Natvig D.O."/>
            <person name="Lalanne C."/>
            <person name="Gautier V."/>
            <person name="Ament-Velasquez S.L."/>
            <person name="Kruys A."/>
            <person name="Hutchinson M.I."/>
            <person name="Powell A.J."/>
            <person name="Barry K."/>
            <person name="Miller A.N."/>
            <person name="Grigoriev I.V."/>
            <person name="Debuchy R."/>
            <person name="Gladieux P."/>
            <person name="Hiltunen Thoren M."/>
            <person name="Johannesson H."/>
        </authorList>
    </citation>
    <scope>NUCLEOTIDE SEQUENCE</scope>
    <source>
        <strain evidence="2">CBS 958.72</strain>
    </source>
</reference>
<feature type="compositionally biased region" description="Polar residues" evidence="1">
    <location>
        <begin position="1"/>
        <end position="10"/>
    </location>
</feature>
<keyword evidence="3" id="KW-1185">Reference proteome</keyword>
<evidence type="ECO:0000256" key="1">
    <source>
        <dbReference type="SAM" id="MobiDB-lite"/>
    </source>
</evidence>
<sequence length="269" mass="29711">MSQERNNNWRHSPRGRFGQRRPDNWKEGDVAFLLPASSFSAEDHNNLIAGGYMAEKATGHPVIILKRISGQSTHVLVTPVSAYSSGDFNNFLPPWRQIYHSRKNPRDFRSFDGCERSNRDYPPLFLEGGMAMPKPQASWVNIQSVWSVPLTVIGRFHKSRDHLRVRHDSLDSLRAHMAQRCALWCESNRRLVAAEPRPAHPFSPLPTLTATAPVTQAAPAIRAAPAAPATLAAPATPAAPAPPPQSPARSWASIACKPASHAASTTRRW</sequence>
<dbReference type="AlphaFoldDB" id="A0AAE0KM24"/>
<dbReference type="EMBL" id="JAULSN010000002">
    <property type="protein sequence ID" value="KAK3378722.1"/>
    <property type="molecule type" value="Genomic_DNA"/>
</dbReference>
<proteinExistence type="predicted"/>
<accession>A0AAE0KM24</accession>
<organism evidence="2 3">
    <name type="scientific">Lasiosphaeria ovina</name>
    <dbReference type="NCBI Taxonomy" id="92902"/>
    <lineage>
        <taxon>Eukaryota</taxon>
        <taxon>Fungi</taxon>
        <taxon>Dikarya</taxon>
        <taxon>Ascomycota</taxon>
        <taxon>Pezizomycotina</taxon>
        <taxon>Sordariomycetes</taxon>
        <taxon>Sordariomycetidae</taxon>
        <taxon>Sordariales</taxon>
        <taxon>Lasiosphaeriaceae</taxon>
        <taxon>Lasiosphaeria</taxon>
    </lineage>
</organism>
<feature type="region of interest" description="Disordered" evidence="1">
    <location>
        <begin position="1"/>
        <end position="23"/>
    </location>
</feature>
<reference evidence="2" key="2">
    <citation type="submission" date="2023-06" db="EMBL/GenBank/DDBJ databases">
        <authorList>
            <consortium name="Lawrence Berkeley National Laboratory"/>
            <person name="Haridas S."/>
            <person name="Hensen N."/>
            <person name="Bonometti L."/>
            <person name="Westerberg I."/>
            <person name="Brannstrom I.O."/>
            <person name="Guillou S."/>
            <person name="Cros-Aarteil S."/>
            <person name="Calhoun S."/>
            <person name="Kuo A."/>
            <person name="Mondo S."/>
            <person name="Pangilinan J."/>
            <person name="Riley R."/>
            <person name="Labutti K."/>
            <person name="Andreopoulos B."/>
            <person name="Lipzen A."/>
            <person name="Chen C."/>
            <person name="Yanf M."/>
            <person name="Daum C."/>
            <person name="Ng V."/>
            <person name="Clum A."/>
            <person name="Steindorff A."/>
            <person name="Ohm R."/>
            <person name="Martin F."/>
            <person name="Silar P."/>
            <person name="Natvig D."/>
            <person name="Lalanne C."/>
            <person name="Gautier V."/>
            <person name="Ament-Velasquez S.L."/>
            <person name="Kruys A."/>
            <person name="Hutchinson M.I."/>
            <person name="Powell A.J."/>
            <person name="Barry K."/>
            <person name="Miller A.N."/>
            <person name="Grigoriev I.V."/>
            <person name="Debuchy R."/>
            <person name="Gladieux P."/>
            <person name="Thoren M.H."/>
            <person name="Johannesson H."/>
        </authorList>
    </citation>
    <scope>NUCLEOTIDE SEQUENCE</scope>
    <source>
        <strain evidence="2">CBS 958.72</strain>
    </source>
</reference>
<dbReference type="Proteomes" id="UP001287356">
    <property type="component" value="Unassembled WGS sequence"/>
</dbReference>
<evidence type="ECO:0000313" key="3">
    <source>
        <dbReference type="Proteomes" id="UP001287356"/>
    </source>
</evidence>
<evidence type="ECO:0000313" key="2">
    <source>
        <dbReference type="EMBL" id="KAK3378722.1"/>
    </source>
</evidence>
<protein>
    <submittedName>
        <fullName evidence="2">Uncharacterized protein</fullName>
    </submittedName>
</protein>
<gene>
    <name evidence="2" type="ORF">B0T24DRAFT_568271</name>
</gene>
<name>A0AAE0KM24_9PEZI</name>